<name>A0A9P7BSM0_RHIOR</name>
<reference evidence="5" key="1">
    <citation type="journal article" date="2020" name="Microb. Genom.">
        <title>Genetic diversity of clinical and environmental Mucorales isolates obtained from an investigation of mucormycosis cases among solid organ transplant recipients.</title>
        <authorList>
            <person name="Nguyen M.H."/>
            <person name="Kaul D."/>
            <person name="Muto C."/>
            <person name="Cheng S.J."/>
            <person name="Richter R.A."/>
            <person name="Bruno V.M."/>
            <person name="Liu G."/>
            <person name="Beyhan S."/>
            <person name="Sundermann A.J."/>
            <person name="Mounaud S."/>
            <person name="Pasculle A.W."/>
            <person name="Nierman W.C."/>
            <person name="Driscoll E."/>
            <person name="Cumbie R."/>
            <person name="Clancy C.J."/>
            <person name="Dupont C.L."/>
        </authorList>
    </citation>
    <scope>NUCLEOTIDE SEQUENCE</scope>
    <source>
        <strain evidence="5">GL11</strain>
    </source>
</reference>
<dbReference type="PANTHER" id="PTHR19965:SF82">
    <property type="entry name" value="THO COMPLEX SUBUNIT 4"/>
    <property type="match status" value="1"/>
</dbReference>
<dbReference type="InterPro" id="IPR051229">
    <property type="entry name" value="ALYREF_mRNA_export"/>
</dbReference>
<feature type="compositionally biased region" description="Basic residues" evidence="3">
    <location>
        <begin position="16"/>
        <end position="25"/>
    </location>
</feature>
<dbReference type="PROSITE" id="PS50102">
    <property type="entry name" value="RRM"/>
    <property type="match status" value="1"/>
</dbReference>
<dbReference type="Pfam" id="PF00076">
    <property type="entry name" value="RRM_1"/>
    <property type="match status" value="1"/>
</dbReference>
<feature type="compositionally biased region" description="Basic and acidic residues" evidence="3">
    <location>
        <begin position="1"/>
        <end position="15"/>
    </location>
</feature>
<dbReference type="InterPro" id="IPR000504">
    <property type="entry name" value="RRM_dom"/>
</dbReference>
<comment type="caution">
    <text evidence="5">The sequence shown here is derived from an EMBL/GenBank/DDBJ whole genome shotgun (WGS) entry which is preliminary data.</text>
</comment>
<dbReference type="GO" id="GO:0003729">
    <property type="term" value="F:mRNA binding"/>
    <property type="evidence" value="ECO:0007669"/>
    <property type="project" value="TreeGrafter"/>
</dbReference>
<feature type="region of interest" description="Disordered" evidence="3">
    <location>
        <begin position="1"/>
        <end position="99"/>
    </location>
</feature>
<evidence type="ECO:0000256" key="2">
    <source>
        <dbReference type="PROSITE-ProRule" id="PRU00176"/>
    </source>
</evidence>
<feature type="compositionally biased region" description="Polar residues" evidence="3">
    <location>
        <begin position="137"/>
        <end position="153"/>
    </location>
</feature>
<dbReference type="SMART" id="SM00360">
    <property type="entry name" value="RRM"/>
    <property type="match status" value="1"/>
</dbReference>
<feature type="region of interest" description="Disordered" evidence="3">
    <location>
        <begin position="136"/>
        <end position="155"/>
    </location>
</feature>
<dbReference type="SUPFAM" id="SSF54928">
    <property type="entry name" value="RNA-binding domain, RBD"/>
    <property type="match status" value="1"/>
</dbReference>
<keyword evidence="6" id="KW-1185">Reference proteome</keyword>
<dbReference type="Proteomes" id="UP000716291">
    <property type="component" value="Unassembled WGS sequence"/>
</dbReference>
<sequence length="316" mass="34688">MSSMDLDRPLDDLIKQKKNKIKKKHQEQQKNQAIKKQQKKDNKSNLNLQTRAKIKKPIGPKSGKSNIISRLSITPKSNSFTSQNTKNSTPGLTPTLKADPSQIIITKAISTQPIKNRVKDKPVSKNMGNVRAVKGTSVVSSRLGSQQPQQLAPTQRMIAEPVYERPAIEERSTISIRGRSNTASSPIGFSIKGESGPTTVLISGLDRGTNSEDVRIVCEDFGNVLRCEVLRNRMGESFGEAEVEFSTKSAALNCVAKLDNIKADGQYLRVVLRENKPSVRNYAASQLGSILSSASSSSSGKMYSDQIVSRYGVIRR</sequence>
<evidence type="ECO:0000256" key="1">
    <source>
        <dbReference type="ARBA" id="ARBA00022884"/>
    </source>
</evidence>
<dbReference type="Gene3D" id="3.30.70.330">
    <property type="match status" value="1"/>
</dbReference>
<accession>A0A9P7BSM0</accession>
<keyword evidence="1 2" id="KW-0694">RNA-binding</keyword>
<dbReference type="AlphaFoldDB" id="A0A9P7BSM0"/>
<proteinExistence type="predicted"/>
<dbReference type="GO" id="GO:0005634">
    <property type="term" value="C:nucleus"/>
    <property type="evidence" value="ECO:0007669"/>
    <property type="project" value="TreeGrafter"/>
</dbReference>
<feature type="domain" description="RRM" evidence="4">
    <location>
        <begin position="198"/>
        <end position="275"/>
    </location>
</feature>
<evidence type="ECO:0000259" key="4">
    <source>
        <dbReference type="PROSITE" id="PS50102"/>
    </source>
</evidence>
<dbReference type="EMBL" id="JAANQT010000753">
    <property type="protein sequence ID" value="KAG1308624.1"/>
    <property type="molecule type" value="Genomic_DNA"/>
</dbReference>
<evidence type="ECO:0000256" key="3">
    <source>
        <dbReference type="SAM" id="MobiDB-lite"/>
    </source>
</evidence>
<dbReference type="InterPro" id="IPR012677">
    <property type="entry name" value="Nucleotide-bd_a/b_plait_sf"/>
</dbReference>
<dbReference type="InterPro" id="IPR035979">
    <property type="entry name" value="RBD_domain_sf"/>
</dbReference>
<feature type="compositionally biased region" description="Polar residues" evidence="3">
    <location>
        <begin position="66"/>
        <end position="92"/>
    </location>
</feature>
<gene>
    <name evidence="5" type="ORF">G6F64_005906</name>
</gene>
<evidence type="ECO:0000313" key="5">
    <source>
        <dbReference type="EMBL" id="KAG1308624.1"/>
    </source>
</evidence>
<organism evidence="5 6">
    <name type="scientific">Rhizopus oryzae</name>
    <name type="common">Mucormycosis agent</name>
    <name type="synonym">Rhizopus arrhizus var. delemar</name>
    <dbReference type="NCBI Taxonomy" id="64495"/>
    <lineage>
        <taxon>Eukaryota</taxon>
        <taxon>Fungi</taxon>
        <taxon>Fungi incertae sedis</taxon>
        <taxon>Mucoromycota</taxon>
        <taxon>Mucoromycotina</taxon>
        <taxon>Mucoromycetes</taxon>
        <taxon>Mucorales</taxon>
        <taxon>Mucorineae</taxon>
        <taxon>Rhizopodaceae</taxon>
        <taxon>Rhizopus</taxon>
    </lineage>
</organism>
<protein>
    <recommendedName>
        <fullName evidence="4">RRM domain-containing protein</fullName>
    </recommendedName>
</protein>
<dbReference type="CDD" id="cd00590">
    <property type="entry name" value="RRM_SF"/>
    <property type="match status" value="1"/>
</dbReference>
<dbReference type="PANTHER" id="PTHR19965">
    <property type="entry name" value="RNA AND EXPORT FACTOR BINDING PROTEIN"/>
    <property type="match status" value="1"/>
</dbReference>
<evidence type="ECO:0000313" key="6">
    <source>
        <dbReference type="Proteomes" id="UP000716291"/>
    </source>
</evidence>